<evidence type="ECO:0000256" key="3">
    <source>
        <dbReference type="ARBA" id="ARBA00023015"/>
    </source>
</evidence>
<evidence type="ECO:0000256" key="2">
    <source>
        <dbReference type="ARBA" id="ARBA00022833"/>
    </source>
</evidence>
<evidence type="ECO:0000256" key="5">
    <source>
        <dbReference type="ARBA" id="ARBA00023163"/>
    </source>
</evidence>
<reference evidence="8" key="1">
    <citation type="submission" date="2021-06" db="EMBL/GenBank/DDBJ databases">
        <title>Comparative genomics, transcriptomics and evolutionary studies reveal genomic signatures of adaptation to plant cell wall in hemibiotrophic fungi.</title>
        <authorList>
            <consortium name="DOE Joint Genome Institute"/>
            <person name="Baroncelli R."/>
            <person name="Diaz J.F."/>
            <person name="Benocci T."/>
            <person name="Peng M."/>
            <person name="Battaglia E."/>
            <person name="Haridas S."/>
            <person name="Andreopoulos W."/>
            <person name="Labutti K."/>
            <person name="Pangilinan J."/>
            <person name="Floch G.L."/>
            <person name="Makela M.R."/>
            <person name="Henrissat B."/>
            <person name="Grigoriev I.V."/>
            <person name="Crouch J.A."/>
            <person name="De Vries R.P."/>
            <person name="Sukno S.A."/>
            <person name="Thon M.R."/>
        </authorList>
    </citation>
    <scope>NUCLEOTIDE SEQUENCE</scope>
    <source>
        <strain evidence="8">CBS 125086</strain>
    </source>
</reference>
<keyword evidence="5" id="KW-0804">Transcription</keyword>
<gene>
    <name evidence="8" type="ORF">LY79DRAFT_595417</name>
</gene>
<dbReference type="GO" id="GO:0046872">
    <property type="term" value="F:metal ion binding"/>
    <property type="evidence" value="ECO:0007669"/>
    <property type="project" value="UniProtKB-KW"/>
</dbReference>
<comment type="caution">
    <text evidence="8">The sequence shown here is derived from an EMBL/GenBank/DDBJ whole genome shotgun (WGS) entry which is preliminary data.</text>
</comment>
<keyword evidence="4" id="KW-0238">DNA-binding</keyword>
<evidence type="ECO:0000313" key="9">
    <source>
        <dbReference type="Proteomes" id="UP001230504"/>
    </source>
</evidence>
<protein>
    <submittedName>
        <fullName evidence="8">C6 zinc finger domain-containing protein</fullName>
    </submittedName>
</protein>
<evidence type="ECO:0000256" key="4">
    <source>
        <dbReference type="ARBA" id="ARBA00023125"/>
    </source>
</evidence>
<sequence length="461" mass="51573">MRCHGKASSTEPAILYAILAVGAAHEKELASTEPCNFKNEEASERQASDTAERLSLLHYNKSISLLQPHLLKPGTESTRVALIVCTVFVCLEFIQRRYKSGFLHFGYSLKLLGSLLRNRTSATSSDPADDWFAEEIPRLDLQAALLVNEFYSGAAGSMSFIWHQLPQAFQTTRDASHSLDGLLFRAHTLQRNGSAVNLSGDVADIFELLATQQTLRNDLEGWLHYFDIFKAQSWSHLSDAETLVCRQLPIYHTMAQIITNTALNPRNELIFDLYTHQFASVVSRAREILDTIQPSSSELPTPAADTPGSHVPQLEYAVDIGLIPPLFYTAIKCRVPKIRRQAVELILLGQRHAGIWDAELSARVAREVMTIEERGVQDSPQDGKRDSPDPLSTIPNPPRVHKLWVAMPGDQKGDIYLSVQRVQNGEMQEKLTRKFDALNGSWTSIPVDSYVSEAINRERGR</sequence>
<evidence type="ECO:0000256" key="7">
    <source>
        <dbReference type="SAM" id="MobiDB-lite"/>
    </source>
</evidence>
<evidence type="ECO:0000313" key="8">
    <source>
        <dbReference type="EMBL" id="KAK1561752.1"/>
    </source>
</evidence>
<keyword evidence="1" id="KW-0479">Metal-binding</keyword>
<name>A0AAD8UWD6_9PEZI</name>
<keyword evidence="6" id="KW-0539">Nucleus</keyword>
<dbReference type="AlphaFoldDB" id="A0AAD8UWD6"/>
<accession>A0AAD8UWD6</accession>
<dbReference type="GeneID" id="85446016"/>
<dbReference type="InterPro" id="IPR052360">
    <property type="entry name" value="Transcr_Regulatory_Proteins"/>
</dbReference>
<organism evidence="8 9">
    <name type="scientific">Colletotrichum navitas</name>
    <dbReference type="NCBI Taxonomy" id="681940"/>
    <lineage>
        <taxon>Eukaryota</taxon>
        <taxon>Fungi</taxon>
        <taxon>Dikarya</taxon>
        <taxon>Ascomycota</taxon>
        <taxon>Pezizomycotina</taxon>
        <taxon>Sordariomycetes</taxon>
        <taxon>Hypocreomycetidae</taxon>
        <taxon>Glomerellales</taxon>
        <taxon>Glomerellaceae</taxon>
        <taxon>Colletotrichum</taxon>
        <taxon>Colletotrichum graminicola species complex</taxon>
    </lineage>
</organism>
<evidence type="ECO:0000256" key="1">
    <source>
        <dbReference type="ARBA" id="ARBA00022723"/>
    </source>
</evidence>
<dbReference type="PANTHER" id="PTHR36206">
    <property type="entry name" value="ASPERCRYPTIN BIOSYNTHESIS CLUSTER-SPECIFIC TRANSCRIPTION REGULATOR ATNN-RELATED"/>
    <property type="match status" value="1"/>
</dbReference>
<dbReference type="PANTHER" id="PTHR36206:SF16">
    <property type="entry name" value="TRANSCRIPTION FACTOR DOMAIN-CONTAINING PROTEIN-RELATED"/>
    <property type="match status" value="1"/>
</dbReference>
<keyword evidence="9" id="KW-1185">Reference proteome</keyword>
<dbReference type="RefSeq" id="XP_060406843.1">
    <property type="nucleotide sequence ID" value="XM_060561776.1"/>
</dbReference>
<proteinExistence type="predicted"/>
<evidence type="ECO:0000256" key="6">
    <source>
        <dbReference type="ARBA" id="ARBA00023242"/>
    </source>
</evidence>
<keyword evidence="3" id="KW-0805">Transcription regulation</keyword>
<dbReference type="Proteomes" id="UP001230504">
    <property type="component" value="Unassembled WGS sequence"/>
</dbReference>
<feature type="compositionally biased region" description="Basic and acidic residues" evidence="7">
    <location>
        <begin position="372"/>
        <end position="388"/>
    </location>
</feature>
<feature type="region of interest" description="Disordered" evidence="7">
    <location>
        <begin position="372"/>
        <end position="398"/>
    </location>
</feature>
<dbReference type="GO" id="GO:0003677">
    <property type="term" value="F:DNA binding"/>
    <property type="evidence" value="ECO:0007669"/>
    <property type="project" value="UniProtKB-KW"/>
</dbReference>
<dbReference type="EMBL" id="JAHLJV010000234">
    <property type="protein sequence ID" value="KAK1561752.1"/>
    <property type="molecule type" value="Genomic_DNA"/>
</dbReference>
<keyword evidence="2" id="KW-0862">Zinc</keyword>